<feature type="transmembrane region" description="Helical" evidence="1">
    <location>
        <begin position="280"/>
        <end position="301"/>
    </location>
</feature>
<dbReference type="SUPFAM" id="SSF82866">
    <property type="entry name" value="Multidrug efflux transporter AcrB transmembrane domain"/>
    <property type="match status" value="2"/>
</dbReference>
<gene>
    <name evidence="2" type="ORF">DM558_05035</name>
</gene>
<feature type="transmembrane region" description="Helical" evidence="1">
    <location>
        <begin position="709"/>
        <end position="730"/>
    </location>
</feature>
<feature type="transmembrane region" description="Helical" evidence="1">
    <location>
        <begin position="658"/>
        <end position="678"/>
    </location>
</feature>
<sequence length="764" mass="85824">MFPKWHRALALIWLLATVLLIVLLVRVLATAHVNNNIMSLLPSDKIEGIPIDLTADFNKRLSKQMVWLISPADEESLAPLQFFLKKVAALPEVESTFTPIDEVKQQEWGQFFYKYRSALMDETTRARLEVSADVQTQWILAQLYSPFAGVSTKELTNDPLLLIRSTQLNQKTGSNNFNLKDGWLTVADASGRVWYFLYAELSDNALALKNSHDNVEKFQAIQHELQRQWPNTLILQRSMLYYNDYASQQAQQDIINIGAVSIVGIILLTLAFFRSIKPILLITLAALIGVLWGIAFVLMVFGQIHVLTLVMSSTVICLTIDYALFYLTTRLLESEQIDRLAIFFKLLPTLSLAVIASSIAYSLSILMPFPGLRQLAVFAVVGLLTAFITVIIWFPYLTKRFKTRTVNISFATAWLTLWHKNNYIRVGLPIVLLGMSLFGLSRLTIDDDIKQLQALPIHLQAQDNKIASLTKQNADQKWFVIYGETGEQALQSLQVLKPALAKLQKEQQISSYRLLPLPSIQHQKENIALLKNLTVPVVEKLKNEGIEHLSTEVATDILTPEMWLSSVVSEGWRLLWFENKRGQTVILVPVAGVKEARPLLELTKKIPNVYWMDKHSEYNALFATYRYYLSWLLVTALFVISGLFLVRFGWRQGVRCIIPTWLSLLVGIAILGIIGIPLNLFSSLALALVLGVGIDYTLFFANARTAPPVSFIAICLAALITLLTFGLLALSHTQAIVDFGLVLSTGILTAFLLSPLAIVKDKVN</sequence>
<dbReference type="RefSeq" id="WP_127162338.1">
    <property type="nucleotide sequence ID" value="NZ_CP029822.1"/>
</dbReference>
<dbReference type="PANTHER" id="PTHR33406">
    <property type="entry name" value="MEMBRANE PROTEIN MJ1562-RELATED"/>
    <property type="match status" value="1"/>
</dbReference>
<evidence type="ECO:0000313" key="2">
    <source>
        <dbReference type="EMBL" id="AZS50179.1"/>
    </source>
</evidence>
<feature type="transmembrane region" description="Helical" evidence="1">
    <location>
        <begin position="307"/>
        <end position="328"/>
    </location>
</feature>
<feature type="transmembrane region" description="Helical" evidence="1">
    <location>
        <begin position="684"/>
        <end position="702"/>
    </location>
</feature>
<name>A0A3Q9JIA6_9GAMM</name>
<keyword evidence="3" id="KW-1185">Reference proteome</keyword>
<keyword evidence="1" id="KW-1133">Transmembrane helix</keyword>
<evidence type="ECO:0000313" key="3">
    <source>
        <dbReference type="Proteomes" id="UP000273143"/>
    </source>
</evidence>
<feature type="transmembrane region" description="Helical" evidence="1">
    <location>
        <begin position="627"/>
        <end position="646"/>
    </location>
</feature>
<feature type="transmembrane region" description="Helical" evidence="1">
    <location>
        <begin position="375"/>
        <end position="394"/>
    </location>
</feature>
<accession>A0A3Q9JIA6</accession>
<dbReference type="AlphaFoldDB" id="A0A3Q9JIA6"/>
<feature type="transmembrane region" description="Helical" evidence="1">
    <location>
        <begin position="736"/>
        <end position="759"/>
    </location>
</feature>
<dbReference type="Proteomes" id="UP000273143">
    <property type="component" value="Chromosome"/>
</dbReference>
<dbReference type="InterPro" id="IPR050545">
    <property type="entry name" value="Mycobact_MmpL"/>
</dbReference>
<dbReference type="KEGG" id="emo:DM558_05035"/>
<organism evidence="2 3">
    <name type="scientific">Entomomonas moraniae</name>
    <dbReference type="NCBI Taxonomy" id="2213226"/>
    <lineage>
        <taxon>Bacteria</taxon>
        <taxon>Pseudomonadati</taxon>
        <taxon>Pseudomonadota</taxon>
        <taxon>Gammaproteobacteria</taxon>
        <taxon>Pseudomonadales</taxon>
        <taxon>Pseudomonadaceae</taxon>
        <taxon>Entomomonas</taxon>
    </lineage>
</organism>
<keyword evidence="1" id="KW-0812">Transmembrane</keyword>
<evidence type="ECO:0000256" key="1">
    <source>
        <dbReference type="SAM" id="Phobius"/>
    </source>
</evidence>
<evidence type="ECO:0008006" key="4">
    <source>
        <dbReference type="Google" id="ProtNLM"/>
    </source>
</evidence>
<dbReference type="PANTHER" id="PTHR33406:SF13">
    <property type="entry name" value="MEMBRANE PROTEIN YDFJ"/>
    <property type="match status" value="1"/>
</dbReference>
<keyword evidence="1" id="KW-0472">Membrane</keyword>
<proteinExistence type="predicted"/>
<dbReference type="GO" id="GO:0005886">
    <property type="term" value="C:plasma membrane"/>
    <property type="evidence" value="ECO:0007669"/>
    <property type="project" value="TreeGrafter"/>
</dbReference>
<feature type="transmembrane region" description="Helical" evidence="1">
    <location>
        <begin position="426"/>
        <end position="445"/>
    </location>
</feature>
<dbReference type="Gene3D" id="1.20.1640.10">
    <property type="entry name" value="Multidrug efflux transporter AcrB transmembrane domain"/>
    <property type="match status" value="2"/>
</dbReference>
<reference evidence="3" key="1">
    <citation type="submission" date="2018-06" db="EMBL/GenBank/DDBJ databases">
        <title>Complete genome of Pseudomonas insecticola strain QZS01.</title>
        <authorList>
            <person name="Wang J."/>
            <person name="Su Q."/>
        </authorList>
    </citation>
    <scope>NUCLEOTIDE SEQUENCE [LARGE SCALE GENOMIC DNA]</scope>
    <source>
        <strain evidence="3">QZS01</strain>
    </source>
</reference>
<protein>
    <recommendedName>
        <fullName evidence="4">Membrane transport protein MMPL domain-containing protein</fullName>
    </recommendedName>
</protein>
<feature type="transmembrane region" description="Helical" evidence="1">
    <location>
        <begin position="340"/>
        <end position="363"/>
    </location>
</feature>
<dbReference type="EMBL" id="CP029822">
    <property type="protein sequence ID" value="AZS50179.1"/>
    <property type="molecule type" value="Genomic_DNA"/>
</dbReference>
<feature type="transmembrane region" description="Helical" evidence="1">
    <location>
        <begin position="254"/>
        <end position="273"/>
    </location>
</feature>